<dbReference type="EMBL" id="CAVP010059310">
    <property type="protein sequence ID" value="CDL95709.1"/>
    <property type="molecule type" value="Genomic_DNA"/>
</dbReference>
<comment type="caution">
    <text evidence="2">The sequence shown here is derived from an EMBL/GenBank/DDBJ whole genome shotgun (WGS) entry which is preliminary data.</text>
</comment>
<keyword evidence="1" id="KW-0812">Transmembrane</keyword>
<proteinExistence type="predicted"/>
<keyword evidence="1" id="KW-0472">Membrane</keyword>
<gene>
    <name evidence="2" type="ORF">HCOI_01569300</name>
</gene>
<reference evidence="2" key="1">
    <citation type="submission" date="2013-03" db="EMBL/GenBank/DDBJ databases">
        <authorList>
            <person name="Aslett M."/>
        </authorList>
    </citation>
    <scope>NUCLEOTIDE SEQUENCE [LARGE SCALE GENOMIC DNA]</scope>
    <source>
        <strain evidence="2">ISE/inbred ISE</strain>
    </source>
</reference>
<evidence type="ECO:0000256" key="1">
    <source>
        <dbReference type="SAM" id="Phobius"/>
    </source>
</evidence>
<dbReference type="AlphaFoldDB" id="W6NIG6"/>
<feature type="transmembrane region" description="Helical" evidence="1">
    <location>
        <begin position="30"/>
        <end position="50"/>
    </location>
</feature>
<name>W6NIG6_HAECO</name>
<accession>W6NIG6</accession>
<evidence type="ECO:0000313" key="2">
    <source>
        <dbReference type="EMBL" id="CDL95709.1"/>
    </source>
</evidence>
<protein>
    <submittedName>
        <fullName evidence="2">Uncharacterized protein</fullName>
    </submittedName>
</protein>
<keyword evidence="1" id="KW-1133">Transmembrane helix</keyword>
<organism evidence="2">
    <name type="scientific">Haemonchus contortus</name>
    <name type="common">Barber pole worm</name>
    <dbReference type="NCBI Taxonomy" id="6289"/>
    <lineage>
        <taxon>Eukaryota</taxon>
        <taxon>Metazoa</taxon>
        <taxon>Ecdysozoa</taxon>
        <taxon>Nematoda</taxon>
        <taxon>Chromadorea</taxon>
        <taxon>Rhabditida</taxon>
        <taxon>Rhabditina</taxon>
        <taxon>Rhabditomorpha</taxon>
        <taxon>Strongyloidea</taxon>
        <taxon>Trichostrongylidae</taxon>
        <taxon>Haemonchus</taxon>
    </lineage>
</organism>
<reference evidence="2" key="2">
    <citation type="submission" date="2013-05" db="EMBL/GenBank/DDBJ databases">
        <title>The genome and transcriptome of Haemonchus contortus: a key model parasite for drug and vaccine discovery.</title>
        <authorList>
            <person name="Laing R."/>
            <person name="Kikuchi T."/>
            <person name="Martinelli A."/>
            <person name="Tsai I.J."/>
            <person name="Beech R.N."/>
            <person name="Redman E."/>
            <person name="Holroyd N."/>
            <person name="Bartley D.J."/>
            <person name="Beasley H."/>
            <person name="Britton C."/>
            <person name="Curran D."/>
            <person name="Devaney E."/>
            <person name="Gilabert A."/>
            <person name="Jackson F."/>
            <person name="Hunt M."/>
            <person name="Johnston S."/>
            <person name="Kryukov I."/>
            <person name="Li K."/>
            <person name="Morrison A.A."/>
            <person name="Reid A.J."/>
            <person name="Sargison N."/>
            <person name="Saunders G."/>
            <person name="Wasmuth J.D."/>
            <person name="Wolstenholme A."/>
            <person name="Berriman M."/>
            <person name="Gilleard J.S."/>
            <person name="Cotton J.A."/>
        </authorList>
    </citation>
    <scope>NUCLEOTIDE SEQUENCE [LARGE SCALE GENOMIC DNA]</scope>
    <source>
        <strain evidence="2">ISE/inbred ISE</strain>
    </source>
</reference>
<sequence length="92" mass="10525">MSGNNIDGVYSTLCKALESFGLLEDHPSYVVIYCYFLLTKIALVVMVICWKWHETSKTRSTLFMIYDEELPLISDLPMNTTPVLTKTDEKAK</sequence>